<dbReference type="InterPro" id="IPR011011">
    <property type="entry name" value="Znf_FYVE_PHD"/>
</dbReference>
<keyword evidence="1" id="KW-0863">Zinc-finger</keyword>
<evidence type="ECO:0000256" key="2">
    <source>
        <dbReference type="ARBA" id="ARBA00022833"/>
    </source>
</evidence>
<protein>
    <submittedName>
        <fullName evidence="3">AT-rich interactive domain-containing protein 4</fullName>
    </submittedName>
</protein>
<accession>A0A1D6KNI9</accession>
<reference evidence="3" key="1">
    <citation type="submission" date="2015-12" db="EMBL/GenBank/DDBJ databases">
        <title>Update maize B73 reference genome by single molecule sequencing technologies.</title>
        <authorList>
            <consortium name="Maize Genome Sequencing Project"/>
            <person name="Ware D."/>
        </authorList>
    </citation>
    <scope>NUCLEOTIDE SEQUENCE [LARGE SCALE GENOMIC DNA]</scope>
    <source>
        <tissue evidence="3">Seedling</tissue>
    </source>
</reference>
<keyword evidence="2" id="KW-0862">Zinc</keyword>
<evidence type="ECO:0000256" key="1">
    <source>
        <dbReference type="ARBA" id="ARBA00022771"/>
    </source>
</evidence>
<dbReference type="PANTHER" id="PTHR46694">
    <property type="entry name" value="AT-RICH INTERACTIVE DOMAIN-CONTAINING PROTEIN 4"/>
    <property type="match status" value="1"/>
</dbReference>
<organism evidence="3">
    <name type="scientific">Zea mays</name>
    <name type="common">Maize</name>
    <dbReference type="NCBI Taxonomy" id="4577"/>
    <lineage>
        <taxon>Eukaryota</taxon>
        <taxon>Viridiplantae</taxon>
        <taxon>Streptophyta</taxon>
        <taxon>Embryophyta</taxon>
        <taxon>Tracheophyta</taxon>
        <taxon>Spermatophyta</taxon>
        <taxon>Magnoliopsida</taxon>
        <taxon>Liliopsida</taxon>
        <taxon>Poales</taxon>
        <taxon>Poaceae</taxon>
        <taxon>PACMAD clade</taxon>
        <taxon>Panicoideae</taxon>
        <taxon>Andropogonodae</taxon>
        <taxon>Andropogoneae</taxon>
        <taxon>Tripsacinae</taxon>
        <taxon>Zea</taxon>
    </lineage>
</organism>
<dbReference type="GO" id="GO:0008270">
    <property type="term" value="F:zinc ion binding"/>
    <property type="evidence" value="ECO:0007669"/>
    <property type="project" value="UniProtKB-KW"/>
</dbReference>
<dbReference type="SUPFAM" id="SSF57903">
    <property type="entry name" value="FYVE/PHD zinc finger"/>
    <property type="match status" value="1"/>
</dbReference>
<dbReference type="InterPro" id="IPR042293">
    <property type="entry name" value="ARID4"/>
</dbReference>
<evidence type="ECO:0000313" key="3">
    <source>
        <dbReference type="EMBL" id="ONM04372.1"/>
    </source>
</evidence>
<dbReference type="PANTHER" id="PTHR46694:SF1">
    <property type="entry name" value="AT-RICH INTERACTIVE DOMAIN-CONTAINING PROTEIN 4"/>
    <property type="match status" value="1"/>
</dbReference>
<gene>
    <name evidence="3" type="ORF">ZEAMMB73_Zm00001d032096</name>
</gene>
<dbReference type="Gene3D" id="3.30.40.10">
    <property type="entry name" value="Zinc/RING finger domain, C3HC4 (zinc finger)"/>
    <property type="match status" value="1"/>
</dbReference>
<proteinExistence type="predicted"/>
<dbReference type="ExpressionAtlas" id="A0A1D6KNI9">
    <property type="expression patterns" value="baseline and differential"/>
</dbReference>
<sequence length="175" mass="19790">MADAWGWPIQRLDASATVYARLRGVGVLGAQRGIPRWLLCRQWHKLERSNLFKDAQPYSYKQNDGMLVFVPFTCHHTGKGVGNTLKRHYETYLLEYELAHDDIDGECCLICHSLCIYSGALGDWVNCGLCGEWAHLGCDRRKGLSTFKDYSKADGMEYICPQCSLAKYKPPLPAP</sequence>
<dbReference type="EMBL" id="CM007647">
    <property type="protein sequence ID" value="ONM04372.1"/>
    <property type="molecule type" value="Genomic_DNA"/>
</dbReference>
<dbReference type="InterPro" id="IPR013083">
    <property type="entry name" value="Znf_RING/FYVE/PHD"/>
</dbReference>
<name>A0A1D6KNI9_MAIZE</name>
<dbReference type="AlphaFoldDB" id="A0A1D6KNI9"/>
<keyword evidence="1" id="KW-0479">Metal-binding</keyword>